<dbReference type="PROSITE" id="PS01162">
    <property type="entry name" value="QOR_ZETA_CRYSTAL"/>
    <property type="match status" value="1"/>
</dbReference>
<proteinExistence type="predicted"/>
<dbReference type="GO" id="GO:0008270">
    <property type="term" value="F:zinc ion binding"/>
    <property type="evidence" value="ECO:0007669"/>
    <property type="project" value="InterPro"/>
</dbReference>
<name>A0A7C5NAQ2_9GAMM</name>
<dbReference type="InterPro" id="IPR036291">
    <property type="entry name" value="NAD(P)-bd_dom_sf"/>
</dbReference>
<dbReference type="PANTHER" id="PTHR48106">
    <property type="entry name" value="QUINONE OXIDOREDUCTASE PIG3-RELATED"/>
    <property type="match status" value="1"/>
</dbReference>
<dbReference type="EMBL" id="DROM01000386">
    <property type="protein sequence ID" value="HHH13847.1"/>
    <property type="molecule type" value="Genomic_DNA"/>
</dbReference>
<evidence type="ECO:0000256" key="1">
    <source>
        <dbReference type="ARBA" id="ARBA00022857"/>
    </source>
</evidence>
<sequence>MKAVVMTEPGPPEVLKLQEVEEPSIASPSQIKVRLHAAGVNPIDTKLRGRGLFYGAQPPAILGCDGAGEVVETGEAVTRFQPGDQVWFCHGGLGREPGNYAEFTVLEERRAEFKPAKVDMVHAAAAPLVLITAWEALYDRGRLEEGQDVLIHAGAGGVGHVAIQLAKIRGARVFTTVSSPEKAELARRLGADVVIDYRKENVAEVVDRVTEGRGLDLVFDTVGPEVFRNSIPLLAEYGTLVTILDPGEGLVTSEARNKNLTIAFTLMLTPALKDLPEALAHQGEILRRCGEWMTEGRLKVEVSRTLPLAEAAEAHRMIETGHTTGKVVLTMM</sequence>
<evidence type="ECO:0000313" key="4">
    <source>
        <dbReference type="EMBL" id="HHH13847.1"/>
    </source>
</evidence>
<dbReference type="InterPro" id="IPR013154">
    <property type="entry name" value="ADH-like_N"/>
</dbReference>
<comment type="caution">
    <text evidence="4">The sequence shown here is derived from an EMBL/GenBank/DDBJ whole genome shotgun (WGS) entry which is preliminary data.</text>
</comment>
<dbReference type="SUPFAM" id="SSF50129">
    <property type="entry name" value="GroES-like"/>
    <property type="match status" value="1"/>
</dbReference>
<dbReference type="GO" id="GO:0016651">
    <property type="term" value="F:oxidoreductase activity, acting on NAD(P)H"/>
    <property type="evidence" value="ECO:0007669"/>
    <property type="project" value="TreeGrafter"/>
</dbReference>
<evidence type="ECO:0000259" key="3">
    <source>
        <dbReference type="SMART" id="SM00829"/>
    </source>
</evidence>
<keyword evidence="2" id="KW-0560">Oxidoreductase</keyword>
<dbReference type="Pfam" id="PF08240">
    <property type="entry name" value="ADH_N"/>
    <property type="match status" value="1"/>
</dbReference>
<dbReference type="Proteomes" id="UP000886100">
    <property type="component" value="Unassembled WGS sequence"/>
</dbReference>
<reference evidence="4" key="1">
    <citation type="journal article" date="2020" name="mSystems">
        <title>Genome- and Community-Level Interaction Insights into Carbon Utilization and Element Cycling Functions of Hydrothermarchaeota in Hydrothermal Sediment.</title>
        <authorList>
            <person name="Zhou Z."/>
            <person name="Liu Y."/>
            <person name="Xu W."/>
            <person name="Pan J."/>
            <person name="Luo Z.H."/>
            <person name="Li M."/>
        </authorList>
    </citation>
    <scope>NUCLEOTIDE SEQUENCE [LARGE SCALE GENOMIC DNA]</scope>
    <source>
        <strain evidence="4">HyVt-535</strain>
    </source>
</reference>
<keyword evidence="1" id="KW-0521">NADP</keyword>
<dbReference type="AlphaFoldDB" id="A0A7C5NAQ2"/>
<dbReference type="SUPFAM" id="SSF51735">
    <property type="entry name" value="NAD(P)-binding Rossmann-fold domains"/>
    <property type="match status" value="1"/>
</dbReference>
<dbReference type="Gene3D" id="3.40.50.720">
    <property type="entry name" value="NAD(P)-binding Rossmann-like Domain"/>
    <property type="match status" value="1"/>
</dbReference>
<organism evidence="4">
    <name type="scientific">Thiolapillus brandeum</name>
    <dbReference type="NCBI Taxonomy" id="1076588"/>
    <lineage>
        <taxon>Bacteria</taxon>
        <taxon>Pseudomonadati</taxon>
        <taxon>Pseudomonadota</taxon>
        <taxon>Gammaproteobacteria</taxon>
        <taxon>Chromatiales</taxon>
        <taxon>Sedimenticolaceae</taxon>
        <taxon>Thiolapillus</taxon>
    </lineage>
</organism>
<evidence type="ECO:0000256" key="2">
    <source>
        <dbReference type="ARBA" id="ARBA00023002"/>
    </source>
</evidence>
<dbReference type="InterPro" id="IPR011032">
    <property type="entry name" value="GroES-like_sf"/>
</dbReference>
<accession>A0A7C5NAQ2</accession>
<dbReference type="Gene3D" id="3.90.180.10">
    <property type="entry name" value="Medium-chain alcohol dehydrogenases, catalytic domain"/>
    <property type="match status" value="1"/>
</dbReference>
<dbReference type="InterPro" id="IPR020843">
    <property type="entry name" value="ER"/>
</dbReference>
<dbReference type="CDD" id="cd08272">
    <property type="entry name" value="MDR6"/>
    <property type="match status" value="1"/>
</dbReference>
<gene>
    <name evidence="4" type="ORF">ENJ98_06375</name>
</gene>
<protein>
    <submittedName>
        <fullName evidence="4">Alcohol dehydrogenase</fullName>
    </submittedName>
</protein>
<feature type="domain" description="Enoyl reductase (ER)" evidence="3">
    <location>
        <begin position="10"/>
        <end position="329"/>
    </location>
</feature>
<dbReference type="SMART" id="SM00829">
    <property type="entry name" value="PKS_ER"/>
    <property type="match status" value="1"/>
</dbReference>
<dbReference type="InterPro" id="IPR002364">
    <property type="entry name" value="Quin_OxRdtase/zeta-crystal_CS"/>
</dbReference>
<dbReference type="GO" id="GO:0070402">
    <property type="term" value="F:NADPH binding"/>
    <property type="evidence" value="ECO:0007669"/>
    <property type="project" value="TreeGrafter"/>
</dbReference>
<dbReference type="Pfam" id="PF13602">
    <property type="entry name" value="ADH_zinc_N_2"/>
    <property type="match status" value="1"/>
</dbReference>